<feature type="chain" id="PRO_5002715599" description="Pheromone a factor receptor" evidence="11">
    <location>
        <begin position="26"/>
        <end position="477"/>
    </location>
</feature>
<evidence type="ECO:0000256" key="10">
    <source>
        <dbReference type="SAM" id="Phobius"/>
    </source>
</evidence>
<evidence type="ECO:0000256" key="2">
    <source>
        <dbReference type="ARBA" id="ARBA00011085"/>
    </source>
</evidence>
<sequence>MSIESNIIGLSVIAFLLLLPPLAWHTQSKNIPAIILIIWLLLMDLKSIVDAAVWSGEDYANKWNGRGWCDIMIKLQIGANVGISCAVTNIIYNLHTILKADAVLPDLNSWQKIAKDLAISLVTPISVMGLSYIVQIYRFGIARYNGCQNLLTPTWVTTVIYTMWMFIWSLIATIYACLVLYVFYRKRKDVRDILHCTNSGLNLTRFARLLIFCFVIILVMFPVSVYTFAHDLESVRGNFNFDRVHSNITWHLIIKFDPGKPLYNIWIYDVMSYLVFIIFGLGSDALKMYERFLYTVKLGFIVDFFKGFVKTHKDNRVAKLLGQLSTAKDDFSTEYMSSSSGEEKMDEEMYAFTTRTPIENSRIYVDYKIPFDTKKMDNIRRNRRWSELEDLDYEDIYSEDVVEFIPAQLMDSRTPNDTKSINKLEKEVEIFDDDVTVYRGEEEYQNCSPSKKSNVTTTTEVDDSSELDFHYKLETKK</sequence>
<keyword evidence="8" id="KW-0675">Receptor</keyword>
<evidence type="ECO:0000256" key="4">
    <source>
        <dbReference type="ARBA" id="ARBA00022692"/>
    </source>
</evidence>
<feature type="transmembrane region" description="Helical" evidence="10">
    <location>
        <begin position="265"/>
        <end position="282"/>
    </location>
</feature>
<keyword evidence="5 10" id="KW-1133">Transmembrane helix</keyword>
<evidence type="ECO:0000256" key="1">
    <source>
        <dbReference type="ARBA" id="ARBA00004141"/>
    </source>
</evidence>
<feature type="transmembrane region" description="Helical" evidence="10">
    <location>
        <begin position="159"/>
        <end position="184"/>
    </location>
</feature>
<protein>
    <recommendedName>
        <fullName evidence="14">Pheromone a factor receptor</fullName>
    </recommendedName>
</protein>
<dbReference type="FunCoup" id="A7TGS0">
    <property type="interactions" value="128"/>
</dbReference>
<dbReference type="GO" id="GO:0000755">
    <property type="term" value="P:cytogamy"/>
    <property type="evidence" value="ECO:0007669"/>
    <property type="project" value="EnsemblFungi"/>
</dbReference>
<evidence type="ECO:0000256" key="9">
    <source>
        <dbReference type="ARBA" id="ARBA00023224"/>
    </source>
</evidence>
<keyword evidence="3" id="KW-0589">Pheromone response</keyword>
<comment type="subcellular location">
    <subcellularLocation>
        <location evidence="1">Membrane</location>
        <topology evidence="1">Multi-pass membrane protein</topology>
    </subcellularLocation>
</comment>
<evidence type="ECO:0000256" key="3">
    <source>
        <dbReference type="ARBA" id="ARBA00022507"/>
    </source>
</evidence>
<dbReference type="Pfam" id="PF02076">
    <property type="entry name" value="STE3"/>
    <property type="match status" value="1"/>
</dbReference>
<dbReference type="eggNOG" id="ENOG502S44N">
    <property type="taxonomic scope" value="Eukaryota"/>
</dbReference>
<evidence type="ECO:0008006" key="14">
    <source>
        <dbReference type="Google" id="ProtNLM"/>
    </source>
</evidence>
<evidence type="ECO:0000256" key="5">
    <source>
        <dbReference type="ARBA" id="ARBA00022989"/>
    </source>
</evidence>
<dbReference type="PANTHER" id="PTHR28097">
    <property type="entry name" value="PHEROMONE A FACTOR RECEPTOR"/>
    <property type="match status" value="1"/>
</dbReference>
<dbReference type="GO" id="GO:0005775">
    <property type="term" value="C:vacuolar lumen"/>
    <property type="evidence" value="ECO:0007669"/>
    <property type="project" value="EnsemblFungi"/>
</dbReference>
<accession>A7TGS0</accession>
<dbReference type="InParanoid" id="A7TGS0"/>
<gene>
    <name evidence="12" type="ORF">Kpol_2001p38</name>
</gene>
<dbReference type="GeneID" id="5546830"/>
<dbReference type="STRING" id="436907.A7TGS0"/>
<keyword evidence="4 10" id="KW-0812">Transmembrane</keyword>
<proteinExistence type="inferred from homology"/>
<keyword evidence="9" id="KW-0807">Transducer</keyword>
<evidence type="ECO:0000313" key="12">
    <source>
        <dbReference type="EMBL" id="EDO18533.1"/>
    </source>
</evidence>
<evidence type="ECO:0000313" key="13">
    <source>
        <dbReference type="Proteomes" id="UP000000267"/>
    </source>
</evidence>
<dbReference type="RefSeq" id="XP_001646391.1">
    <property type="nucleotide sequence ID" value="XM_001646341.1"/>
</dbReference>
<feature type="signal peptide" evidence="11">
    <location>
        <begin position="1"/>
        <end position="25"/>
    </location>
</feature>
<organism evidence="13">
    <name type="scientific">Vanderwaltozyma polyspora (strain ATCC 22028 / DSM 70294 / BCRC 21397 / CBS 2163 / NBRC 10782 / NRRL Y-8283 / UCD 57-17)</name>
    <name type="common">Kluyveromyces polysporus</name>
    <dbReference type="NCBI Taxonomy" id="436907"/>
    <lineage>
        <taxon>Eukaryota</taxon>
        <taxon>Fungi</taxon>
        <taxon>Dikarya</taxon>
        <taxon>Ascomycota</taxon>
        <taxon>Saccharomycotina</taxon>
        <taxon>Saccharomycetes</taxon>
        <taxon>Saccharomycetales</taxon>
        <taxon>Saccharomycetaceae</taxon>
        <taxon>Vanderwaltozyma</taxon>
    </lineage>
</organism>
<name>A7TGS0_VANPO</name>
<dbReference type="KEGG" id="vpo:Kpol_2001p38"/>
<feature type="transmembrane region" description="Helical" evidence="10">
    <location>
        <begin position="209"/>
        <end position="229"/>
    </location>
</feature>
<keyword evidence="7 10" id="KW-0472">Membrane</keyword>
<dbReference type="HOGENOM" id="CLU_027592_4_0_1"/>
<dbReference type="OMA" id="VLVMFPF"/>
<dbReference type="PRINTS" id="PR00899">
    <property type="entry name" value="GPCRSTE3"/>
</dbReference>
<dbReference type="InterPro" id="IPR001499">
    <property type="entry name" value="GPCR_STE3"/>
</dbReference>
<dbReference type="GO" id="GO:0005886">
    <property type="term" value="C:plasma membrane"/>
    <property type="evidence" value="ECO:0007669"/>
    <property type="project" value="EnsemblFungi"/>
</dbReference>
<comment type="similarity">
    <text evidence="2">Belongs to the G-protein coupled receptor 4 family.</text>
</comment>
<keyword evidence="6" id="KW-0297">G-protein coupled receptor</keyword>
<feature type="transmembrane region" description="Helical" evidence="10">
    <location>
        <begin position="117"/>
        <end position="139"/>
    </location>
</feature>
<evidence type="ECO:0000256" key="8">
    <source>
        <dbReference type="ARBA" id="ARBA00023170"/>
    </source>
</evidence>
<evidence type="ECO:0000256" key="11">
    <source>
        <dbReference type="SAM" id="SignalP"/>
    </source>
</evidence>
<dbReference type="GO" id="GO:0004933">
    <property type="term" value="F:mating-type a-factor pheromone receptor activity"/>
    <property type="evidence" value="ECO:0007669"/>
    <property type="project" value="EnsemblFungi"/>
</dbReference>
<dbReference type="GO" id="GO:0000750">
    <property type="term" value="P:pheromone-dependent signal transduction involved in conjugation with cellular fusion"/>
    <property type="evidence" value="ECO:0007669"/>
    <property type="project" value="EnsemblFungi"/>
</dbReference>
<dbReference type="CDD" id="cd14966">
    <property type="entry name" value="7tmD_STE3"/>
    <property type="match status" value="1"/>
</dbReference>
<reference evidence="12 13" key="1">
    <citation type="journal article" date="2007" name="Proc. Natl. Acad. Sci. U.S.A.">
        <title>Independent sorting-out of thousands of duplicated gene pairs in two yeast species descended from a whole-genome duplication.</title>
        <authorList>
            <person name="Scannell D.R."/>
            <person name="Frank A.C."/>
            <person name="Conant G.C."/>
            <person name="Byrne K.P."/>
            <person name="Woolfit M."/>
            <person name="Wolfe K.H."/>
        </authorList>
    </citation>
    <scope>NUCLEOTIDE SEQUENCE [LARGE SCALE GENOMIC DNA]</scope>
    <source>
        <strain evidence="13">ATCC 22028 / DSM 70294 / BCRC 21397 / CBS 2163 / NBRC 10782 / NRRL Y-8283 / UCD 57-17</strain>
    </source>
</reference>
<dbReference type="OrthoDB" id="2874149at2759"/>
<keyword evidence="13" id="KW-1185">Reference proteome</keyword>
<keyword evidence="11" id="KW-0732">Signal</keyword>
<dbReference type="PANTHER" id="PTHR28097:SF1">
    <property type="entry name" value="PHEROMONE A FACTOR RECEPTOR"/>
    <property type="match status" value="1"/>
</dbReference>
<evidence type="ECO:0000256" key="6">
    <source>
        <dbReference type="ARBA" id="ARBA00023040"/>
    </source>
</evidence>
<feature type="transmembrane region" description="Helical" evidence="10">
    <location>
        <begin position="33"/>
        <end position="54"/>
    </location>
</feature>
<dbReference type="PhylomeDB" id="A7TGS0"/>
<dbReference type="EMBL" id="DS480388">
    <property type="protein sequence ID" value="EDO18533.1"/>
    <property type="molecule type" value="Genomic_DNA"/>
</dbReference>
<evidence type="ECO:0000256" key="7">
    <source>
        <dbReference type="ARBA" id="ARBA00023136"/>
    </source>
</evidence>
<dbReference type="Proteomes" id="UP000000267">
    <property type="component" value="Unassembled WGS sequence"/>
</dbReference>
<dbReference type="AlphaFoldDB" id="A7TGS0"/>